<reference evidence="3" key="1">
    <citation type="submission" date="2018-05" db="EMBL/GenBank/DDBJ databases">
        <title>Draft genome of Mucuna pruriens seed.</title>
        <authorList>
            <person name="Nnadi N.E."/>
            <person name="Vos R."/>
            <person name="Hasami M.H."/>
            <person name="Devisetty U.K."/>
            <person name="Aguiy J.C."/>
        </authorList>
    </citation>
    <scope>NUCLEOTIDE SEQUENCE [LARGE SCALE GENOMIC DNA]</scope>
    <source>
        <strain evidence="3">JCA_2017</strain>
    </source>
</reference>
<organism evidence="3 4">
    <name type="scientific">Mucuna pruriens</name>
    <name type="common">Velvet bean</name>
    <name type="synonym">Dolichos pruriens</name>
    <dbReference type="NCBI Taxonomy" id="157652"/>
    <lineage>
        <taxon>Eukaryota</taxon>
        <taxon>Viridiplantae</taxon>
        <taxon>Streptophyta</taxon>
        <taxon>Embryophyta</taxon>
        <taxon>Tracheophyta</taxon>
        <taxon>Spermatophyta</taxon>
        <taxon>Magnoliopsida</taxon>
        <taxon>eudicotyledons</taxon>
        <taxon>Gunneridae</taxon>
        <taxon>Pentapetalae</taxon>
        <taxon>rosids</taxon>
        <taxon>fabids</taxon>
        <taxon>Fabales</taxon>
        <taxon>Fabaceae</taxon>
        <taxon>Papilionoideae</taxon>
        <taxon>50 kb inversion clade</taxon>
        <taxon>NPAAA clade</taxon>
        <taxon>indigoferoid/millettioid clade</taxon>
        <taxon>Phaseoleae</taxon>
        <taxon>Mucuna</taxon>
    </lineage>
</organism>
<protein>
    <submittedName>
        <fullName evidence="3">LEAF RUST 10 DISEASE-RESISTANCE LOCUS RECEPTOR-LIKE PROTEIN KINASE-like 1.2</fullName>
    </submittedName>
</protein>
<dbReference type="InterPro" id="IPR032872">
    <property type="entry name" value="WAK_assoc_C"/>
</dbReference>
<dbReference type="EMBL" id="QJKJ01005545">
    <property type="protein sequence ID" value="RDX89887.1"/>
    <property type="molecule type" value="Genomic_DNA"/>
</dbReference>
<evidence type="ECO:0000313" key="3">
    <source>
        <dbReference type="EMBL" id="RDX89887.1"/>
    </source>
</evidence>
<feature type="domain" description="Wall-associated receptor kinase C-terminal" evidence="2">
    <location>
        <begin position="111"/>
        <end position="203"/>
    </location>
</feature>
<dbReference type="OrthoDB" id="4062651at2759"/>
<dbReference type="STRING" id="157652.A0A371GH63"/>
<keyword evidence="4" id="KW-1185">Reference proteome</keyword>
<dbReference type="AlphaFoldDB" id="A0A371GH63"/>
<dbReference type="GO" id="GO:0016301">
    <property type="term" value="F:kinase activity"/>
    <property type="evidence" value="ECO:0007669"/>
    <property type="project" value="UniProtKB-KW"/>
</dbReference>
<name>A0A371GH63_MUCPR</name>
<dbReference type="Proteomes" id="UP000257109">
    <property type="component" value="Unassembled WGS sequence"/>
</dbReference>
<accession>A0A371GH63</accession>
<gene>
    <name evidence="3" type="primary">LRK10L-1.2</name>
    <name evidence="3" type="ORF">CR513_28322</name>
</gene>
<evidence type="ECO:0000313" key="4">
    <source>
        <dbReference type="Proteomes" id="UP000257109"/>
    </source>
</evidence>
<dbReference type="Pfam" id="PF14380">
    <property type="entry name" value="WAK_assoc"/>
    <property type="match status" value="1"/>
</dbReference>
<dbReference type="PANTHER" id="PTHR33138:SF75">
    <property type="entry name" value="WALL-ASSOCIATED RECEPTOR KINASE GALACTURONAN-BINDING DOMAIN-CONTAINING PROTEIN"/>
    <property type="match status" value="1"/>
</dbReference>
<evidence type="ECO:0000256" key="1">
    <source>
        <dbReference type="ARBA" id="ARBA00023180"/>
    </source>
</evidence>
<dbReference type="PANTHER" id="PTHR33138">
    <property type="entry name" value="OS01G0690200 PROTEIN"/>
    <property type="match status" value="1"/>
</dbReference>
<keyword evidence="1" id="KW-0325">Glycoprotein</keyword>
<comment type="caution">
    <text evidence="3">The sequence shown here is derived from an EMBL/GenBank/DDBJ whole genome shotgun (WGS) entry which is preliminary data.</text>
</comment>
<sequence>MILQISFHYKKSQLCIITIIFFLATTFLSSNPKFEAHTPKAMELAYPLMKDIFYSNSLFTVVDMAVCEDKCPIPLYNYSFDQTPFTYSSENWNLSFFYNCTIDYPTYEVDCAKNATHYSFAIFHNEALEQKNYSLNEFQLMVNAPLNKNIAVNFTSLLRMNYTEILKMGFLLNWVAPYFQYCEKSGGHCGFDGNQFLCFYKDKSYLKSCGDGNDAFGNIVIDEGRGQDVPTPRERSSLDSNLYEFNSWGT</sequence>
<proteinExistence type="predicted"/>
<feature type="non-terminal residue" evidence="3">
    <location>
        <position position="1"/>
    </location>
</feature>
<evidence type="ECO:0000259" key="2">
    <source>
        <dbReference type="Pfam" id="PF14380"/>
    </source>
</evidence>